<proteinExistence type="inferred from homology"/>
<dbReference type="FunFam" id="3.20.20.150:FF:000007">
    <property type="entry name" value="Hydroxypyruvate isomerase"/>
    <property type="match status" value="1"/>
</dbReference>
<keyword evidence="6" id="KW-1185">Reference proteome</keyword>
<sequence>MPRFAANLSLLYAHLPFLERIKAAKDDGFEAIECQFPYQENSGAALQEIAGSMVQHGLPMVLHNLRGGDWSRGDRGLACHPARVDEFRSGIADAIAHAQHLGVKQLNCLAGILPEGLSRNQAQKTFVENLTYAAEELKKSNIKLLIEPINTFDMPGFFLSSSQHALETIMAVQSNNLYLQYDAYHAHRMGEDILDIEELMPFIEHIQIADHPGRHEPGTGEIDYPEFFMLLDDLGYEGWVGCEYKELHQANFLKA</sequence>
<feature type="active site" description="Proton donor/acceptor" evidence="3">
    <location>
        <position position="243"/>
    </location>
</feature>
<dbReference type="EMBL" id="NJGG01000001">
    <property type="protein sequence ID" value="OXL16479.1"/>
    <property type="molecule type" value="Genomic_DNA"/>
</dbReference>
<dbReference type="InterPro" id="IPR036237">
    <property type="entry name" value="Xyl_isomerase-like_sf"/>
</dbReference>
<dbReference type="GO" id="GO:0008903">
    <property type="term" value="F:hydroxypyruvate isomerase activity"/>
    <property type="evidence" value="ECO:0007669"/>
    <property type="project" value="TreeGrafter"/>
</dbReference>
<dbReference type="PANTHER" id="PTHR43489:SF13">
    <property type="entry name" value="HYDROXYPYRUVATE ISOMERASE"/>
    <property type="match status" value="1"/>
</dbReference>
<dbReference type="AlphaFoldDB" id="A0A229FYG1"/>
<dbReference type="InterPro" id="IPR013022">
    <property type="entry name" value="Xyl_isomerase-like_TIM-brl"/>
</dbReference>
<feature type="active site" description="Proton donor/acceptor" evidence="3">
    <location>
        <position position="147"/>
    </location>
</feature>
<gene>
    <name evidence="5" type="ORF">AOC33_05345</name>
</gene>
<dbReference type="PIRSF" id="PIRSF006241">
    <property type="entry name" value="HyI"/>
    <property type="match status" value="1"/>
</dbReference>
<evidence type="ECO:0000256" key="3">
    <source>
        <dbReference type="PIRSR" id="PIRSR006241-50"/>
    </source>
</evidence>
<organism evidence="5 6">
    <name type="scientific">Polynucleobacter cosmopolitanus</name>
    <dbReference type="NCBI Taxonomy" id="351345"/>
    <lineage>
        <taxon>Bacteria</taxon>
        <taxon>Pseudomonadati</taxon>
        <taxon>Pseudomonadota</taxon>
        <taxon>Betaproteobacteria</taxon>
        <taxon>Burkholderiales</taxon>
        <taxon>Burkholderiaceae</taxon>
        <taxon>Polynucleobacter</taxon>
    </lineage>
</organism>
<dbReference type="SUPFAM" id="SSF51658">
    <property type="entry name" value="Xylose isomerase-like"/>
    <property type="match status" value="1"/>
</dbReference>
<accession>A0A229FYG1</accession>
<name>A0A229FYG1_9BURK</name>
<dbReference type="Gene3D" id="3.20.20.150">
    <property type="entry name" value="Divalent-metal-dependent TIM barrel enzymes"/>
    <property type="match status" value="1"/>
</dbReference>
<protein>
    <submittedName>
        <fullName evidence="5">Hydroxypyruvate isomerase</fullName>
    </submittedName>
</protein>
<dbReference type="OrthoDB" id="9786584at2"/>
<evidence type="ECO:0000259" key="4">
    <source>
        <dbReference type="Pfam" id="PF01261"/>
    </source>
</evidence>
<evidence type="ECO:0000256" key="1">
    <source>
        <dbReference type="ARBA" id="ARBA00023235"/>
    </source>
</evidence>
<dbReference type="RefSeq" id="WP_089515506.1">
    <property type="nucleotide sequence ID" value="NZ_NJGG01000001.1"/>
</dbReference>
<dbReference type="GO" id="GO:0046487">
    <property type="term" value="P:glyoxylate metabolic process"/>
    <property type="evidence" value="ECO:0007669"/>
    <property type="project" value="TreeGrafter"/>
</dbReference>
<keyword evidence="5" id="KW-0670">Pyruvate</keyword>
<comment type="similarity">
    <text evidence="2">Belongs to the hyi family.</text>
</comment>
<evidence type="ECO:0000256" key="2">
    <source>
        <dbReference type="PIRNR" id="PIRNR006241"/>
    </source>
</evidence>
<dbReference type="PANTHER" id="PTHR43489">
    <property type="entry name" value="ISOMERASE"/>
    <property type="match status" value="1"/>
</dbReference>
<comment type="caution">
    <text evidence="5">The sequence shown here is derived from an EMBL/GenBank/DDBJ whole genome shotgun (WGS) entry which is preliminary data.</text>
</comment>
<dbReference type="InterPro" id="IPR050417">
    <property type="entry name" value="Sugar_Epim/Isomerase"/>
</dbReference>
<evidence type="ECO:0000313" key="5">
    <source>
        <dbReference type="EMBL" id="OXL16479.1"/>
    </source>
</evidence>
<evidence type="ECO:0000313" key="6">
    <source>
        <dbReference type="Proteomes" id="UP000215188"/>
    </source>
</evidence>
<dbReference type="Pfam" id="PF01261">
    <property type="entry name" value="AP_endonuc_2"/>
    <property type="match status" value="1"/>
</dbReference>
<reference evidence="5 6" key="1">
    <citation type="submission" date="2017-06" db="EMBL/GenBank/DDBJ databases">
        <title>Reclassification of a Polynucleobacter cosmopolitanus strain isolated from tropical Lake Victoria as Polynucleobacter victoriensis comb. nov.</title>
        <authorList>
            <person name="Hahn M.W."/>
        </authorList>
    </citation>
    <scope>NUCLEOTIDE SEQUENCE [LARGE SCALE GENOMIC DNA]</scope>
    <source>
        <strain evidence="5 6">MWH-MoIso2</strain>
    </source>
</reference>
<feature type="domain" description="Xylose isomerase-like TIM barrel" evidence="4">
    <location>
        <begin position="21"/>
        <end position="245"/>
    </location>
</feature>
<dbReference type="InterPro" id="IPR026040">
    <property type="entry name" value="HyI-like"/>
</dbReference>
<dbReference type="Proteomes" id="UP000215188">
    <property type="component" value="Unassembled WGS sequence"/>
</dbReference>
<keyword evidence="1 2" id="KW-0413">Isomerase</keyword>